<dbReference type="GO" id="GO:0022857">
    <property type="term" value="F:transmembrane transporter activity"/>
    <property type="evidence" value="ECO:0007669"/>
    <property type="project" value="InterPro"/>
</dbReference>
<sequence>MAPSPPDFPPPNPQEHLVTFSPTDPKNPRNFPLWRKWSIIASITLIDLTVSFGASGYSPATENLISHFGVSAEVGTLGLSLYVLGLALGPMSLGPLSEYYGRTPLYILPYGTFLLFLIGTALVQNIAGFLILRFFSGMFASVTIANFGGTIADLWPRESVGPAMYIFLWAAVCGSPMGFFLMSFVAEHHGWRTVFWALVGICGGSWVIMVVVLVPFANETRHSVLLRRQAGELNRRNDGNRYVVPEEMRAKTVRQLFGVTLSRPFRFLSTELIVIFCALYNGFLYGLSFLFNGAFSLVYGEKGYGFDTRGVGLTFLGLVVGISLGPFISILQERHYQKEIRIDGAEQEEDGRPLKVKYKPEARVQQGKIAGVTLPISLFWFAWTSPPQYDIHWIVPVMATALFGWSFYTLILTTYLYAEESYLHFAASALAGIGLIRNLFGCVFPLFGKQMFTGLGYNWAGTILACVAVLLMPIPFILEKYGPQLRARSPYARQHMDDVD</sequence>
<evidence type="ECO:0000259" key="7">
    <source>
        <dbReference type="PROSITE" id="PS50850"/>
    </source>
</evidence>
<feature type="transmembrane region" description="Helical" evidence="6">
    <location>
        <begin position="272"/>
        <end position="291"/>
    </location>
</feature>
<gene>
    <name evidence="8" type="ORF">RCC_06784</name>
</gene>
<keyword evidence="4 6" id="KW-1133">Transmembrane helix</keyword>
<evidence type="ECO:0000256" key="4">
    <source>
        <dbReference type="ARBA" id="ARBA00022989"/>
    </source>
</evidence>
<dbReference type="OrthoDB" id="3936150at2759"/>
<feature type="transmembrane region" description="Helical" evidence="6">
    <location>
        <begin position="425"/>
        <end position="447"/>
    </location>
</feature>
<feature type="transmembrane region" description="Helical" evidence="6">
    <location>
        <begin position="311"/>
        <end position="331"/>
    </location>
</feature>
<evidence type="ECO:0000256" key="1">
    <source>
        <dbReference type="ARBA" id="ARBA00004141"/>
    </source>
</evidence>
<evidence type="ECO:0000256" key="3">
    <source>
        <dbReference type="ARBA" id="ARBA00022692"/>
    </source>
</evidence>
<evidence type="ECO:0000256" key="6">
    <source>
        <dbReference type="SAM" id="Phobius"/>
    </source>
</evidence>
<keyword evidence="5 6" id="KW-0472">Membrane</keyword>
<dbReference type="GO" id="GO:0005886">
    <property type="term" value="C:plasma membrane"/>
    <property type="evidence" value="ECO:0007669"/>
    <property type="project" value="TreeGrafter"/>
</dbReference>
<evidence type="ECO:0000256" key="2">
    <source>
        <dbReference type="ARBA" id="ARBA00008335"/>
    </source>
</evidence>
<dbReference type="InterPro" id="IPR020846">
    <property type="entry name" value="MFS_dom"/>
</dbReference>
<name>A0A2D3VDP2_9PEZI</name>
<comment type="similarity">
    <text evidence="2">Belongs to the major facilitator superfamily.</text>
</comment>
<dbReference type="EMBL" id="FJUY01000010">
    <property type="protein sequence ID" value="CZT20924.1"/>
    <property type="molecule type" value="Genomic_DNA"/>
</dbReference>
<dbReference type="PANTHER" id="PTHR23502:SF24">
    <property type="entry name" value="TRANSPORTER, PUTATIVE-RELATED"/>
    <property type="match status" value="1"/>
</dbReference>
<dbReference type="RefSeq" id="XP_023627813.1">
    <property type="nucleotide sequence ID" value="XM_023772045.1"/>
</dbReference>
<dbReference type="InterPro" id="IPR036259">
    <property type="entry name" value="MFS_trans_sf"/>
</dbReference>
<comment type="subcellular location">
    <subcellularLocation>
        <location evidence="1">Membrane</location>
        <topology evidence="1">Multi-pass membrane protein</topology>
    </subcellularLocation>
</comment>
<dbReference type="InterPro" id="IPR011701">
    <property type="entry name" value="MFS"/>
</dbReference>
<feature type="transmembrane region" description="Helical" evidence="6">
    <location>
        <begin position="194"/>
        <end position="218"/>
    </location>
</feature>
<feature type="transmembrane region" description="Helical" evidence="6">
    <location>
        <begin position="391"/>
        <end position="418"/>
    </location>
</feature>
<dbReference type="PANTHER" id="PTHR23502">
    <property type="entry name" value="MAJOR FACILITATOR SUPERFAMILY"/>
    <property type="match status" value="1"/>
</dbReference>
<protein>
    <submittedName>
        <fullName evidence="8">Related to multidrug resistant protein</fullName>
    </submittedName>
</protein>
<dbReference type="CDD" id="cd17323">
    <property type="entry name" value="MFS_Tpo1_MDR_like"/>
    <property type="match status" value="1"/>
</dbReference>
<organism evidence="8 9">
    <name type="scientific">Ramularia collo-cygni</name>
    <dbReference type="NCBI Taxonomy" id="112498"/>
    <lineage>
        <taxon>Eukaryota</taxon>
        <taxon>Fungi</taxon>
        <taxon>Dikarya</taxon>
        <taxon>Ascomycota</taxon>
        <taxon>Pezizomycotina</taxon>
        <taxon>Dothideomycetes</taxon>
        <taxon>Dothideomycetidae</taxon>
        <taxon>Mycosphaerellales</taxon>
        <taxon>Mycosphaerellaceae</taxon>
        <taxon>Ramularia</taxon>
    </lineage>
</organism>
<feature type="transmembrane region" description="Helical" evidence="6">
    <location>
        <begin position="163"/>
        <end position="182"/>
    </location>
</feature>
<keyword evidence="3 6" id="KW-0812">Transmembrane</keyword>
<proteinExistence type="inferred from homology"/>
<reference evidence="8 9" key="1">
    <citation type="submission" date="2016-03" db="EMBL/GenBank/DDBJ databases">
        <authorList>
            <person name="Ploux O."/>
        </authorList>
    </citation>
    <scope>NUCLEOTIDE SEQUENCE [LARGE SCALE GENOMIC DNA]</scope>
    <source>
        <strain evidence="8 9">URUG2</strain>
    </source>
</reference>
<dbReference type="GeneID" id="35601913"/>
<dbReference type="FunFam" id="1.20.1250.20:FF:000082">
    <property type="entry name" value="MFS multidrug transporter, putative"/>
    <property type="match status" value="1"/>
</dbReference>
<dbReference type="Pfam" id="PF07690">
    <property type="entry name" value="MFS_1"/>
    <property type="match status" value="1"/>
</dbReference>
<feature type="transmembrane region" description="Helical" evidence="6">
    <location>
        <begin position="74"/>
        <end position="93"/>
    </location>
</feature>
<dbReference type="AlphaFoldDB" id="A0A2D3VDP2"/>
<feature type="transmembrane region" description="Helical" evidence="6">
    <location>
        <begin position="130"/>
        <end position="151"/>
    </location>
</feature>
<dbReference type="STRING" id="112498.A0A2D3VDP2"/>
<evidence type="ECO:0000313" key="8">
    <source>
        <dbReference type="EMBL" id="CZT20924.1"/>
    </source>
</evidence>
<dbReference type="Proteomes" id="UP000225277">
    <property type="component" value="Unassembled WGS sequence"/>
</dbReference>
<accession>A0A2D3VDP2</accession>
<feature type="domain" description="Major facilitator superfamily (MFS) profile" evidence="7">
    <location>
        <begin position="39"/>
        <end position="483"/>
    </location>
</feature>
<feature type="transmembrane region" description="Helical" evidence="6">
    <location>
        <begin position="105"/>
        <end position="124"/>
    </location>
</feature>
<dbReference type="PROSITE" id="PS50850">
    <property type="entry name" value="MFS"/>
    <property type="match status" value="1"/>
</dbReference>
<dbReference type="Gene3D" id="1.20.1250.20">
    <property type="entry name" value="MFS general substrate transporter like domains"/>
    <property type="match status" value="1"/>
</dbReference>
<evidence type="ECO:0000313" key="9">
    <source>
        <dbReference type="Proteomes" id="UP000225277"/>
    </source>
</evidence>
<keyword evidence="9" id="KW-1185">Reference proteome</keyword>
<feature type="transmembrane region" description="Helical" evidence="6">
    <location>
        <begin position="459"/>
        <end position="478"/>
    </location>
</feature>
<evidence type="ECO:0000256" key="5">
    <source>
        <dbReference type="ARBA" id="ARBA00023136"/>
    </source>
</evidence>
<dbReference type="SUPFAM" id="SSF103473">
    <property type="entry name" value="MFS general substrate transporter"/>
    <property type="match status" value="1"/>
</dbReference>